<reference evidence="1 2" key="1">
    <citation type="submission" date="2024-02" db="EMBL/GenBank/DDBJ databases">
        <title>Seven novel Bacillus-like species.</title>
        <authorList>
            <person name="Liu G."/>
        </authorList>
    </citation>
    <scope>NUCLEOTIDE SEQUENCE [LARGE SCALE GENOMIC DNA]</scope>
    <source>
        <strain evidence="1 2">FJAT-52054</strain>
    </source>
</reference>
<name>A0ABZ2NLS8_9BACI</name>
<protein>
    <submittedName>
        <fullName evidence="1">Uncharacterized protein</fullName>
    </submittedName>
</protein>
<dbReference type="EMBL" id="CP147407">
    <property type="protein sequence ID" value="WXB98575.1"/>
    <property type="molecule type" value="Genomic_DNA"/>
</dbReference>
<evidence type="ECO:0000313" key="1">
    <source>
        <dbReference type="EMBL" id="WXB98575.1"/>
    </source>
</evidence>
<evidence type="ECO:0000313" key="2">
    <source>
        <dbReference type="Proteomes" id="UP001377337"/>
    </source>
</evidence>
<proteinExistence type="predicted"/>
<accession>A0ABZ2NLS8</accession>
<dbReference type="RefSeq" id="WP_338781684.1">
    <property type="nucleotide sequence ID" value="NZ_CP147407.1"/>
</dbReference>
<sequence>MAGITEKKWNAREGCQALGEKEGMPGKDARHWVKKKECQGRMPGIG</sequence>
<dbReference type="Proteomes" id="UP001377337">
    <property type="component" value="Chromosome"/>
</dbReference>
<keyword evidence="2" id="KW-1185">Reference proteome</keyword>
<organism evidence="1 2">
    <name type="scientific">Metabacillus sediminis</name>
    <dbReference type="NCBI Taxonomy" id="3117746"/>
    <lineage>
        <taxon>Bacteria</taxon>
        <taxon>Bacillati</taxon>
        <taxon>Bacillota</taxon>
        <taxon>Bacilli</taxon>
        <taxon>Bacillales</taxon>
        <taxon>Bacillaceae</taxon>
        <taxon>Metabacillus</taxon>
    </lineage>
</organism>
<gene>
    <name evidence="1" type="ORF">WCV65_08895</name>
</gene>